<name>A0AA41G2V2_9EURY</name>
<reference evidence="2" key="1">
    <citation type="submission" date="2021-06" db="EMBL/GenBank/DDBJ databases">
        <title>New haloarchaea isolates fom saline soil.</title>
        <authorList>
            <person name="Duran-Viseras A."/>
            <person name="Sanchez-Porro C.S."/>
            <person name="Ventosa A."/>
        </authorList>
    </citation>
    <scope>NUCLEOTIDE SEQUENCE</scope>
    <source>
        <strain evidence="2">JCM 18369</strain>
    </source>
</reference>
<sequence length="426" mass="43901">MAVALVLVAPLAATAPAAATPVAEGQTTAVTENVDIWNRSPLPLRTTTNGSTTVVAPRTFINVESAATGDLPVNKRTLTVYDRNQTVNMSFESRIGAGTTSLAGEEAQLLAVNLTASPSAEGVGNGSVQMNLERLFRNNSNVTSAELLDDAEGVGTFDEDGELDASYTPESSGAYAFVLVSVDDGPGVSVENESVAVDGNVTVVGVEQALVREDASSVEPTENRLNPGDNVTLDVETDLENESATHAVMLYRKGELQRQSSTVRVTGELNESFSGEQVSVETSWDRVSGVATVENDTIIGNTNVSNLRSIPATGFAGLFGMVLSEATATGNTSGDVIHASATVTSDGPSTNVTVETLDTWPNGAYEYVHVAVSNETGTVYTDSGTVALSQAGGQNGQGPPDNAGGPDGQGPPDDAGGPDDAEADEE</sequence>
<evidence type="ECO:0000313" key="3">
    <source>
        <dbReference type="Proteomes" id="UP001166304"/>
    </source>
</evidence>
<proteinExistence type="predicted"/>
<organism evidence="2 3">
    <name type="scientific">Haloarcula salina</name>
    <dbReference type="NCBI Taxonomy" id="1429914"/>
    <lineage>
        <taxon>Archaea</taxon>
        <taxon>Methanobacteriati</taxon>
        <taxon>Methanobacteriota</taxon>
        <taxon>Stenosarchaea group</taxon>
        <taxon>Halobacteria</taxon>
        <taxon>Halobacteriales</taxon>
        <taxon>Haloarculaceae</taxon>
        <taxon>Haloarcula</taxon>
    </lineage>
</organism>
<protein>
    <submittedName>
        <fullName evidence="2">PGF-CTERM sorting domain-containing protein</fullName>
    </submittedName>
</protein>
<dbReference type="AlphaFoldDB" id="A0AA41G2V2"/>
<gene>
    <name evidence="2" type="ORF">KTS37_16185</name>
</gene>
<dbReference type="Proteomes" id="UP001166304">
    <property type="component" value="Unassembled WGS sequence"/>
</dbReference>
<comment type="caution">
    <text evidence="2">The sequence shown here is derived from an EMBL/GenBank/DDBJ whole genome shotgun (WGS) entry which is preliminary data.</text>
</comment>
<keyword evidence="3" id="KW-1185">Reference proteome</keyword>
<feature type="compositionally biased region" description="Low complexity" evidence="1">
    <location>
        <begin position="397"/>
        <end position="415"/>
    </location>
</feature>
<accession>A0AA41G2V2</accession>
<evidence type="ECO:0000313" key="2">
    <source>
        <dbReference type="EMBL" id="MBV0903328.1"/>
    </source>
</evidence>
<feature type="compositionally biased region" description="Acidic residues" evidence="1">
    <location>
        <begin position="416"/>
        <end position="426"/>
    </location>
</feature>
<dbReference type="EMBL" id="JAHQXE010000005">
    <property type="protein sequence ID" value="MBV0903328.1"/>
    <property type="molecule type" value="Genomic_DNA"/>
</dbReference>
<evidence type="ECO:0000256" key="1">
    <source>
        <dbReference type="SAM" id="MobiDB-lite"/>
    </source>
</evidence>
<feature type="region of interest" description="Disordered" evidence="1">
    <location>
        <begin position="385"/>
        <end position="426"/>
    </location>
</feature>